<keyword evidence="2" id="KW-1185">Reference proteome</keyword>
<dbReference type="EMBL" id="CM042039">
    <property type="protein sequence ID" value="KAI3725090.1"/>
    <property type="molecule type" value="Genomic_DNA"/>
</dbReference>
<name>A0ACB9BSW3_9ASTR</name>
<protein>
    <submittedName>
        <fullName evidence="1">Uncharacterized protein</fullName>
    </submittedName>
</protein>
<sequence>MDIKYTLEEEIINLEDLLSDSRKKVKELENLQNQVFKMEKEKAQLQKAYGLAVFRFGLVDAAQNYHTVLTENRKLYNDVQDLKGIRNNYHIKGCFDICEDDVATVLTGMKLR</sequence>
<reference evidence="2" key="1">
    <citation type="journal article" date="2022" name="Mol. Ecol. Resour.">
        <title>The genomes of chicory, endive, great burdock and yacon provide insights into Asteraceae palaeo-polyploidization history and plant inulin production.</title>
        <authorList>
            <person name="Fan W."/>
            <person name="Wang S."/>
            <person name="Wang H."/>
            <person name="Wang A."/>
            <person name="Jiang F."/>
            <person name="Liu H."/>
            <person name="Zhao H."/>
            <person name="Xu D."/>
            <person name="Zhang Y."/>
        </authorList>
    </citation>
    <scope>NUCLEOTIDE SEQUENCE [LARGE SCALE GENOMIC DNA]</scope>
    <source>
        <strain evidence="2">cv. Yunnan</strain>
    </source>
</reference>
<evidence type="ECO:0000313" key="1">
    <source>
        <dbReference type="EMBL" id="KAI3725090.1"/>
    </source>
</evidence>
<dbReference type="Proteomes" id="UP001056120">
    <property type="component" value="Linkage Group LG22"/>
</dbReference>
<organism evidence="1 2">
    <name type="scientific">Smallanthus sonchifolius</name>
    <dbReference type="NCBI Taxonomy" id="185202"/>
    <lineage>
        <taxon>Eukaryota</taxon>
        <taxon>Viridiplantae</taxon>
        <taxon>Streptophyta</taxon>
        <taxon>Embryophyta</taxon>
        <taxon>Tracheophyta</taxon>
        <taxon>Spermatophyta</taxon>
        <taxon>Magnoliopsida</taxon>
        <taxon>eudicotyledons</taxon>
        <taxon>Gunneridae</taxon>
        <taxon>Pentapetalae</taxon>
        <taxon>asterids</taxon>
        <taxon>campanulids</taxon>
        <taxon>Asterales</taxon>
        <taxon>Asteraceae</taxon>
        <taxon>Asteroideae</taxon>
        <taxon>Heliantheae alliance</taxon>
        <taxon>Millerieae</taxon>
        <taxon>Smallanthus</taxon>
    </lineage>
</organism>
<gene>
    <name evidence="1" type="ORF">L1987_64865</name>
</gene>
<evidence type="ECO:0000313" key="2">
    <source>
        <dbReference type="Proteomes" id="UP001056120"/>
    </source>
</evidence>
<proteinExistence type="predicted"/>
<accession>A0ACB9BSW3</accession>
<reference evidence="1 2" key="2">
    <citation type="journal article" date="2022" name="Mol. Ecol. Resour.">
        <title>The genomes of chicory, endive, great burdock and yacon provide insights into Asteraceae paleo-polyploidization history and plant inulin production.</title>
        <authorList>
            <person name="Fan W."/>
            <person name="Wang S."/>
            <person name="Wang H."/>
            <person name="Wang A."/>
            <person name="Jiang F."/>
            <person name="Liu H."/>
            <person name="Zhao H."/>
            <person name="Xu D."/>
            <person name="Zhang Y."/>
        </authorList>
    </citation>
    <scope>NUCLEOTIDE SEQUENCE [LARGE SCALE GENOMIC DNA]</scope>
    <source>
        <strain evidence="2">cv. Yunnan</strain>
        <tissue evidence="1">Leaves</tissue>
    </source>
</reference>
<comment type="caution">
    <text evidence="1">The sequence shown here is derived from an EMBL/GenBank/DDBJ whole genome shotgun (WGS) entry which is preliminary data.</text>
</comment>